<dbReference type="EMBL" id="JXJN01021454">
    <property type="status" value="NOT_ANNOTATED_CDS"/>
    <property type="molecule type" value="Genomic_DNA"/>
</dbReference>
<dbReference type="Proteomes" id="UP000092460">
    <property type="component" value="Unassembled WGS sequence"/>
</dbReference>
<accession>A0A1B0BVS2</accession>
<keyword evidence="2" id="KW-1185">Reference proteome</keyword>
<dbReference type="VEuPathDB" id="VectorBase:GPPI042057"/>
<dbReference type="AlphaFoldDB" id="A0A1B0BVS2"/>
<name>A0A1B0BVS2_9MUSC</name>
<evidence type="ECO:0000313" key="2">
    <source>
        <dbReference type="Proteomes" id="UP000092460"/>
    </source>
</evidence>
<reference evidence="2" key="1">
    <citation type="submission" date="2015-01" db="EMBL/GenBank/DDBJ databases">
        <authorList>
            <person name="Aksoy S."/>
            <person name="Warren W."/>
            <person name="Wilson R.K."/>
        </authorList>
    </citation>
    <scope>NUCLEOTIDE SEQUENCE [LARGE SCALE GENOMIC DNA]</scope>
    <source>
        <strain evidence="2">IAEA</strain>
    </source>
</reference>
<sequence>MKSFQTREYIKTDDDPIVETKFSRLKSLFELVVGNVALNNSQIKLAHCKIEILATFACTLCSVKPYIVMKDIYLNCNKIYVNKVWFGQHKRLKKAVSNDANYEFKLNYPRSIRATLPRNAIAFIIFAHASAGIVGTSATPSIRRENDAPKLAGRNRSAEQVTAAWESRARNSLLSGGVDY</sequence>
<dbReference type="EnsemblMetazoa" id="GPPI042057-RA">
    <property type="protein sequence ID" value="GPPI042057-PA"/>
    <property type="gene ID" value="GPPI042057"/>
</dbReference>
<proteinExistence type="predicted"/>
<organism evidence="1 2">
    <name type="scientific">Glossina palpalis gambiensis</name>
    <dbReference type="NCBI Taxonomy" id="67801"/>
    <lineage>
        <taxon>Eukaryota</taxon>
        <taxon>Metazoa</taxon>
        <taxon>Ecdysozoa</taxon>
        <taxon>Arthropoda</taxon>
        <taxon>Hexapoda</taxon>
        <taxon>Insecta</taxon>
        <taxon>Pterygota</taxon>
        <taxon>Neoptera</taxon>
        <taxon>Endopterygota</taxon>
        <taxon>Diptera</taxon>
        <taxon>Brachycera</taxon>
        <taxon>Muscomorpha</taxon>
        <taxon>Hippoboscoidea</taxon>
        <taxon>Glossinidae</taxon>
        <taxon>Glossina</taxon>
    </lineage>
</organism>
<protein>
    <submittedName>
        <fullName evidence="1">Uncharacterized protein</fullName>
    </submittedName>
</protein>
<evidence type="ECO:0000313" key="1">
    <source>
        <dbReference type="EnsemblMetazoa" id="GPPI042057-PA"/>
    </source>
</evidence>
<reference evidence="1" key="2">
    <citation type="submission" date="2020-05" db="UniProtKB">
        <authorList>
            <consortium name="EnsemblMetazoa"/>
        </authorList>
    </citation>
    <scope>IDENTIFICATION</scope>
    <source>
        <strain evidence="1">IAEA</strain>
    </source>
</reference>